<dbReference type="AlphaFoldDB" id="A0A2S6HGD1"/>
<dbReference type="Proteomes" id="UP000240010">
    <property type="component" value="Unassembled WGS sequence"/>
</dbReference>
<accession>A0A2S6HGD1</accession>
<organism evidence="1 2">
    <name type="scientific">Methylobacter tundripaludum</name>
    <dbReference type="NCBI Taxonomy" id="173365"/>
    <lineage>
        <taxon>Bacteria</taxon>
        <taxon>Pseudomonadati</taxon>
        <taxon>Pseudomonadota</taxon>
        <taxon>Gammaproteobacteria</taxon>
        <taxon>Methylococcales</taxon>
        <taxon>Methylococcaceae</taxon>
        <taxon>Methylobacter</taxon>
    </lineage>
</organism>
<name>A0A2S6HGD1_9GAMM</name>
<evidence type="ECO:0000313" key="1">
    <source>
        <dbReference type="EMBL" id="PPK76538.1"/>
    </source>
</evidence>
<proteinExistence type="predicted"/>
<dbReference type="RefSeq" id="WP_104428245.1">
    <property type="nucleotide sequence ID" value="NZ_PTIZ01000003.1"/>
</dbReference>
<comment type="caution">
    <text evidence="1">The sequence shown here is derived from an EMBL/GenBank/DDBJ whole genome shotgun (WGS) entry which is preliminary data.</text>
</comment>
<reference evidence="1 2" key="1">
    <citation type="submission" date="2018-02" db="EMBL/GenBank/DDBJ databases">
        <title>Subsurface microbial communities from deep shales in Ohio and West Virginia, USA.</title>
        <authorList>
            <person name="Wrighton K."/>
        </authorList>
    </citation>
    <scope>NUCLEOTIDE SEQUENCE [LARGE SCALE GENOMIC DNA]</scope>
    <source>
        <strain evidence="1 2">OWC-DMM</strain>
    </source>
</reference>
<sequence length="85" mass="8899">MALIITQEQYNTAKAYAAAGDYKSGWTYLASVGDNYADNAAAVTSGNATGSDVAFEILVQKHWENTAPKKNGSGLAKAQIGILVC</sequence>
<evidence type="ECO:0000313" key="2">
    <source>
        <dbReference type="Proteomes" id="UP000240010"/>
    </source>
</evidence>
<gene>
    <name evidence="1" type="ORF">B0F87_103145</name>
</gene>
<protein>
    <submittedName>
        <fullName evidence="1">Uncharacterized protein</fullName>
    </submittedName>
</protein>
<dbReference type="EMBL" id="PTIZ01000003">
    <property type="protein sequence ID" value="PPK76538.1"/>
    <property type="molecule type" value="Genomic_DNA"/>
</dbReference>